<evidence type="ECO:0000313" key="1">
    <source>
        <dbReference type="EMBL" id="KAJ7731751.1"/>
    </source>
</evidence>
<dbReference type="Proteomes" id="UP001215598">
    <property type="component" value="Unassembled WGS sequence"/>
</dbReference>
<proteinExistence type="predicted"/>
<comment type="caution">
    <text evidence="1">The sequence shown here is derived from an EMBL/GenBank/DDBJ whole genome shotgun (WGS) entry which is preliminary data.</text>
</comment>
<organism evidence="1 2">
    <name type="scientific">Mycena metata</name>
    <dbReference type="NCBI Taxonomy" id="1033252"/>
    <lineage>
        <taxon>Eukaryota</taxon>
        <taxon>Fungi</taxon>
        <taxon>Dikarya</taxon>
        <taxon>Basidiomycota</taxon>
        <taxon>Agaricomycotina</taxon>
        <taxon>Agaricomycetes</taxon>
        <taxon>Agaricomycetidae</taxon>
        <taxon>Agaricales</taxon>
        <taxon>Marasmiineae</taxon>
        <taxon>Mycenaceae</taxon>
        <taxon>Mycena</taxon>
    </lineage>
</organism>
<protein>
    <submittedName>
        <fullName evidence="1">Uncharacterized protein</fullName>
    </submittedName>
</protein>
<name>A0AAD7HZN1_9AGAR</name>
<gene>
    <name evidence="1" type="ORF">B0H16DRAFT_1893234</name>
</gene>
<keyword evidence="2" id="KW-1185">Reference proteome</keyword>
<dbReference type="AlphaFoldDB" id="A0AAD7HZN1"/>
<accession>A0AAD7HZN1</accession>
<reference evidence="1" key="1">
    <citation type="submission" date="2023-03" db="EMBL/GenBank/DDBJ databases">
        <title>Massive genome expansion in bonnet fungi (Mycena s.s.) driven by repeated elements and novel gene families across ecological guilds.</title>
        <authorList>
            <consortium name="Lawrence Berkeley National Laboratory"/>
            <person name="Harder C.B."/>
            <person name="Miyauchi S."/>
            <person name="Viragh M."/>
            <person name="Kuo A."/>
            <person name="Thoen E."/>
            <person name="Andreopoulos B."/>
            <person name="Lu D."/>
            <person name="Skrede I."/>
            <person name="Drula E."/>
            <person name="Henrissat B."/>
            <person name="Morin E."/>
            <person name="Kohler A."/>
            <person name="Barry K."/>
            <person name="LaButti K."/>
            <person name="Morin E."/>
            <person name="Salamov A."/>
            <person name="Lipzen A."/>
            <person name="Mereny Z."/>
            <person name="Hegedus B."/>
            <person name="Baldrian P."/>
            <person name="Stursova M."/>
            <person name="Weitz H."/>
            <person name="Taylor A."/>
            <person name="Grigoriev I.V."/>
            <person name="Nagy L.G."/>
            <person name="Martin F."/>
            <person name="Kauserud H."/>
        </authorList>
    </citation>
    <scope>NUCLEOTIDE SEQUENCE</scope>
    <source>
        <strain evidence="1">CBHHK182m</strain>
    </source>
</reference>
<dbReference type="EMBL" id="JARKIB010000150">
    <property type="protein sequence ID" value="KAJ7731751.1"/>
    <property type="molecule type" value="Genomic_DNA"/>
</dbReference>
<evidence type="ECO:0000313" key="2">
    <source>
        <dbReference type="Proteomes" id="UP001215598"/>
    </source>
</evidence>
<sequence>MASQTPPSSQLIASQPRVLNARGDLVTTRLLESVGVAINTELNLYICLPRGSAHIHSNDFSYGILNHLQREPVSAL</sequence>